<feature type="compositionally biased region" description="Basic residues" evidence="1">
    <location>
        <begin position="75"/>
        <end position="92"/>
    </location>
</feature>
<reference evidence="4" key="1">
    <citation type="submission" date="2019-03" db="EMBL/GenBank/DDBJ databases">
        <title>Snf2 controls pulcherriminic acid biosynthesis and connects pigmentation and antifungal activity of the yeast Metschnikowia pulcherrima.</title>
        <authorList>
            <person name="Gore-Lloyd D."/>
            <person name="Sumann I."/>
            <person name="Brachmann A.O."/>
            <person name="Schneeberger K."/>
            <person name="Ortiz-Merino R.A."/>
            <person name="Moreno-Beltran M."/>
            <person name="Schlaefli M."/>
            <person name="Kirner P."/>
            <person name="Santos Kron A."/>
            <person name="Wolfe K.H."/>
            <person name="Piel J."/>
            <person name="Ahrens C.H."/>
            <person name="Henk D."/>
            <person name="Freimoser F.M."/>
        </authorList>
    </citation>
    <scope>NUCLEOTIDE SEQUENCE [LARGE SCALE GENOMIC DNA]</scope>
    <source>
        <strain evidence="4">APC 1.2</strain>
    </source>
</reference>
<dbReference type="InterPro" id="IPR019434">
    <property type="entry name" value="DUF2423"/>
</dbReference>
<dbReference type="EMBL" id="CP034459">
    <property type="protein sequence ID" value="QBM89098.1"/>
    <property type="molecule type" value="Genomic_DNA"/>
</dbReference>
<evidence type="ECO:0000256" key="1">
    <source>
        <dbReference type="SAM" id="MobiDB-lite"/>
    </source>
</evidence>
<name>A0A4P6XSI0_9ASCO</name>
<evidence type="ECO:0000313" key="3">
    <source>
        <dbReference type="EMBL" id="QBM89098.1"/>
    </source>
</evidence>
<feature type="domain" description="DUF2423" evidence="2">
    <location>
        <begin position="1"/>
        <end position="43"/>
    </location>
</feature>
<accession>A0A4P6XSI0</accession>
<dbReference type="Pfam" id="PF10338">
    <property type="entry name" value="YBL028C_N"/>
    <property type="match status" value="1"/>
</dbReference>
<organism evidence="3 4">
    <name type="scientific">Metschnikowia aff. pulcherrima</name>
    <dbReference type="NCBI Taxonomy" id="2163413"/>
    <lineage>
        <taxon>Eukaryota</taxon>
        <taxon>Fungi</taxon>
        <taxon>Dikarya</taxon>
        <taxon>Ascomycota</taxon>
        <taxon>Saccharomycotina</taxon>
        <taxon>Pichiomycetes</taxon>
        <taxon>Metschnikowiaceae</taxon>
        <taxon>Metschnikowia</taxon>
    </lineage>
</organism>
<proteinExistence type="predicted"/>
<protein>
    <recommendedName>
        <fullName evidence="2">DUF2423 domain-containing protein</fullName>
    </recommendedName>
</protein>
<dbReference type="STRING" id="2163413.A0A4P6XSI0"/>
<gene>
    <name evidence="3" type="primary">MPUL0D01590</name>
    <name evidence="3" type="ORF">METSCH_D01590</name>
</gene>
<evidence type="ECO:0000313" key="4">
    <source>
        <dbReference type="Proteomes" id="UP000292447"/>
    </source>
</evidence>
<feature type="region of interest" description="Disordered" evidence="1">
    <location>
        <begin position="44"/>
        <end position="92"/>
    </location>
</feature>
<dbReference type="AlphaFoldDB" id="A0A4P6XSI0"/>
<sequence length="92" mass="10545">MAKSLRSKPKLRAKSIKRQGEFNQFVDDRNARLAEKARLNLLKQNEEKMAQDTPIEEASEEATKSAPTTGNMKTALKRRIKAKKSRSKKLKF</sequence>
<evidence type="ECO:0000259" key="2">
    <source>
        <dbReference type="Pfam" id="PF10338"/>
    </source>
</evidence>
<dbReference type="Proteomes" id="UP000292447">
    <property type="component" value="Chromosome IV"/>
</dbReference>
<keyword evidence="4" id="KW-1185">Reference proteome</keyword>